<evidence type="ECO:0000256" key="3">
    <source>
        <dbReference type="ARBA" id="ARBA00022448"/>
    </source>
</evidence>
<dbReference type="Gene3D" id="3.40.190.10">
    <property type="entry name" value="Periplasmic binding protein-like II"/>
    <property type="match status" value="1"/>
</dbReference>
<dbReference type="PANTHER" id="PTHR30290">
    <property type="entry name" value="PERIPLASMIC BINDING COMPONENT OF ABC TRANSPORTER"/>
    <property type="match status" value="1"/>
</dbReference>
<dbReference type="InterPro" id="IPR030678">
    <property type="entry name" value="Peptide/Ni-bd"/>
</dbReference>
<dbReference type="EMBL" id="LQYT01000016">
    <property type="protein sequence ID" value="KYD21941.1"/>
    <property type="molecule type" value="Genomic_DNA"/>
</dbReference>
<dbReference type="AlphaFoldDB" id="A0A150MBV2"/>
<keyword evidence="4" id="KW-0732">Signal</keyword>
<evidence type="ECO:0000313" key="6">
    <source>
        <dbReference type="EMBL" id="KYD21941.1"/>
    </source>
</evidence>
<comment type="subcellular location">
    <subcellularLocation>
        <location evidence="1">Cell membrane</location>
        <topology evidence="1">Lipid-anchor</topology>
    </subcellularLocation>
</comment>
<proteinExistence type="inferred from homology"/>
<dbReference type="PROSITE" id="PS01040">
    <property type="entry name" value="SBP_BACTERIAL_5"/>
    <property type="match status" value="1"/>
</dbReference>
<dbReference type="InterPro" id="IPR000914">
    <property type="entry name" value="SBP_5_dom"/>
</dbReference>
<dbReference type="Pfam" id="PF00496">
    <property type="entry name" value="SBP_bac_5"/>
    <property type="match status" value="1"/>
</dbReference>
<evidence type="ECO:0000256" key="2">
    <source>
        <dbReference type="ARBA" id="ARBA00005695"/>
    </source>
</evidence>
<keyword evidence="3" id="KW-0813">Transport</keyword>
<dbReference type="GO" id="GO:1904680">
    <property type="term" value="F:peptide transmembrane transporter activity"/>
    <property type="evidence" value="ECO:0007669"/>
    <property type="project" value="TreeGrafter"/>
</dbReference>
<dbReference type="PATRIC" id="fig|301148.3.peg.1056"/>
<dbReference type="Gene3D" id="3.90.76.10">
    <property type="entry name" value="Dipeptide-binding Protein, Domain 1"/>
    <property type="match status" value="1"/>
</dbReference>
<dbReference type="GO" id="GO:0015833">
    <property type="term" value="P:peptide transport"/>
    <property type="evidence" value="ECO:0007669"/>
    <property type="project" value="TreeGrafter"/>
</dbReference>
<comment type="caution">
    <text evidence="6">The sequence shown here is derived from an EMBL/GenBank/DDBJ whole genome shotgun (WGS) entry which is preliminary data.</text>
</comment>
<dbReference type="CDD" id="cd08514">
    <property type="entry name" value="PBP2_AppA_like"/>
    <property type="match status" value="1"/>
</dbReference>
<dbReference type="Proteomes" id="UP000075683">
    <property type="component" value="Unassembled WGS sequence"/>
</dbReference>
<name>A0A150MBV2_9BACI</name>
<dbReference type="GO" id="GO:0042597">
    <property type="term" value="C:periplasmic space"/>
    <property type="evidence" value="ECO:0007669"/>
    <property type="project" value="UniProtKB-ARBA"/>
</dbReference>
<dbReference type="PANTHER" id="PTHR30290:SF9">
    <property type="entry name" value="OLIGOPEPTIDE-BINDING PROTEIN APPA"/>
    <property type="match status" value="1"/>
</dbReference>
<reference evidence="6 7" key="1">
    <citation type="submission" date="2016-01" db="EMBL/GenBank/DDBJ databases">
        <title>Draft Genome Sequences of Seven Thermophilic Sporeformers Isolated from Foods.</title>
        <authorList>
            <person name="Berendsen E.M."/>
            <person name="Wells-Bennik M.H."/>
            <person name="Krawcyk A.O."/>
            <person name="De Jong A."/>
            <person name="Holsappel S."/>
            <person name="Eijlander R.T."/>
            <person name="Kuipers O.P."/>
        </authorList>
    </citation>
    <scope>NUCLEOTIDE SEQUENCE [LARGE SCALE GENOMIC DNA]</scope>
    <source>
        <strain evidence="6 7">B4135</strain>
    </source>
</reference>
<dbReference type="InterPro" id="IPR023765">
    <property type="entry name" value="SBP_5_CS"/>
</dbReference>
<feature type="domain" description="Solute-binding protein family 5" evidence="5">
    <location>
        <begin position="89"/>
        <end position="457"/>
    </location>
</feature>
<sequence length="542" mass="61478">MMIEMDVKPLKRYFLMFAVLILLLSGCSSGSKESGNNESSGPKKGGTVTIPIVGDPIFNPWHPNAYAESNLVNRVIFSGLTKPGKDLTPAPNLAKEWSVSKDGLVWTFKLRDDVKWHDGEPFTAEDVAFTFNEIVLKKELGSNGASNYKALDHVEAVDDYTVEFHLKNPWAALPAYLGFNSGILPKHIFEGKDPWNLTSFNKEKPIGTGPFKIGKYVSGQSVELVPNPDYFDGEPYLDKVVYKILPDANTQVVQALSGELDIFVLEDMASLERIKKAGHLTVIPSDITRYFWIALNQKHEKFQDVKVRQAFLHAIDRQAIIDTVLKGYGKIAHSAITPNLKAYYTDEVTKYEYDPEKAKQLLAEAGWRDTDGDGILDKDGKPFTVAFEVAKQGNLEQIAQMVQQYLKDIGVDIKLSTLEWNAMIEKHVIKRDFEMTLNWWSYPDDPDVFAQYHSSNAETGNNIPGYKDEKLDELLVRGQKTSDQAGRVEVYKELQQYLSDTLPYLYLWYPQEIQVRNKKLKGVPEMYFGGTLHYIHEWWVGN</sequence>
<evidence type="ECO:0000259" key="5">
    <source>
        <dbReference type="Pfam" id="PF00496"/>
    </source>
</evidence>
<gene>
    <name evidence="6" type="ORF">B4135_1567</name>
</gene>
<dbReference type="SUPFAM" id="SSF53850">
    <property type="entry name" value="Periplasmic binding protein-like II"/>
    <property type="match status" value="1"/>
</dbReference>
<dbReference type="PIRSF" id="PIRSF002741">
    <property type="entry name" value="MppA"/>
    <property type="match status" value="1"/>
</dbReference>
<comment type="similarity">
    <text evidence="2">Belongs to the bacterial solute-binding protein 5 family.</text>
</comment>
<evidence type="ECO:0000313" key="7">
    <source>
        <dbReference type="Proteomes" id="UP000075683"/>
    </source>
</evidence>
<accession>A0A150MBV2</accession>
<evidence type="ECO:0000256" key="4">
    <source>
        <dbReference type="ARBA" id="ARBA00022729"/>
    </source>
</evidence>
<dbReference type="STRING" id="301148.B4135_1567"/>
<evidence type="ECO:0000256" key="1">
    <source>
        <dbReference type="ARBA" id="ARBA00004193"/>
    </source>
</evidence>
<dbReference type="InterPro" id="IPR039424">
    <property type="entry name" value="SBP_5"/>
</dbReference>
<dbReference type="Gene3D" id="3.10.105.10">
    <property type="entry name" value="Dipeptide-binding Protein, Domain 3"/>
    <property type="match status" value="1"/>
</dbReference>
<dbReference type="FunFam" id="3.10.105.10:FF:000006">
    <property type="entry name" value="Peptide ABC transporter substrate-binding protein"/>
    <property type="match status" value="1"/>
</dbReference>
<protein>
    <recommendedName>
        <fullName evidence="5">Solute-binding protein family 5 domain-containing protein</fullName>
    </recommendedName>
</protein>
<organism evidence="6 7">
    <name type="scientific">Caldibacillus debilis</name>
    <dbReference type="NCBI Taxonomy" id="301148"/>
    <lineage>
        <taxon>Bacteria</taxon>
        <taxon>Bacillati</taxon>
        <taxon>Bacillota</taxon>
        <taxon>Bacilli</taxon>
        <taxon>Bacillales</taxon>
        <taxon>Bacillaceae</taxon>
        <taxon>Caldibacillus</taxon>
    </lineage>
</organism>
<dbReference type="GO" id="GO:0043190">
    <property type="term" value="C:ATP-binding cassette (ABC) transporter complex"/>
    <property type="evidence" value="ECO:0007669"/>
    <property type="project" value="InterPro"/>
</dbReference>